<dbReference type="NCBIfam" id="TIGR00231">
    <property type="entry name" value="small_GTP"/>
    <property type="match status" value="1"/>
</dbReference>
<feature type="domain" description="Obg" evidence="7">
    <location>
        <begin position="1"/>
        <end position="174"/>
    </location>
</feature>
<dbReference type="CDD" id="cd01898">
    <property type="entry name" value="Obg"/>
    <property type="match status" value="1"/>
</dbReference>
<feature type="binding site" evidence="5">
    <location>
        <begin position="181"/>
        <end position="188"/>
    </location>
    <ligand>
        <name>GTP</name>
        <dbReference type="ChEBI" id="CHEBI:37565"/>
    </ligand>
</feature>
<comment type="subcellular location">
    <subcellularLocation>
        <location evidence="5">Cytoplasm</location>
    </subcellularLocation>
</comment>
<dbReference type="InterPro" id="IPR014100">
    <property type="entry name" value="GTP-bd_Obg/CgtA"/>
</dbReference>
<dbReference type="Proteomes" id="UP001597297">
    <property type="component" value="Unassembled WGS sequence"/>
</dbReference>
<dbReference type="EMBL" id="JBHUJC010000010">
    <property type="protein sequence ID" value="MFD2275527.1"/>
    <property type="molecule type" value="Genomic_DNA"/>
</dbReference>
<dbReference type="PANTHER" id="PTHR11702">
    <property type="entry name" value="DEVELOPMENTALLY REGULATED GTP-BINDING PROTEIN-RELATED"/>
    <property type="match status" value="1"/>
</dbReference>
<organism evidence="8 9">
    <name type="scientific">Rubritalea spongiae</name>
    <dbReference type="NCBI Taxonomy" id="430797"/>
    <lineage>
        <taxon>Bacteria</taxon>
        <taxon>Pseudomonadati</taxon>
        <taxon>Verrucomicrobiota</taxon>
        <taxon>Verrucomicrobiia</taxon>
        <taxon>Verrucomicrobiales</taxon>
        <taxon>Rubritaleaceae</taxon>
        <taxon>Rubritalea</taxon>
    </lineage>
</organism>
<comment type="function">
    <text evidence="5">An essential GTPase which binds GTP, GDP and possibly (p)ppGpp with moderate affinity, with high nucleotide exchange rates and a fairly low GTP hydrolysis rate. Plays a role in control of the cell cycle, stress response, ribosome biogenesis and in those bacteria that undergo differentiation, in morphogenesis control.</text>
</comment>
<evidence type="ECO:0000256" key="1">
    <source>
        <dbReference type="ARBA" id="ARBA00007699"/>
    </source>
</evidence>
<dbReference type="InterPro" id="IPR036726">
    <property type="entry name" value="GTP1_OBG_dom_sf"/>
</dbReference>
<feature type="binding site" evidence="5">
    <location>
        <begin position="228"/>
        <end position="231"/>
    </location>
    <ligand>
        <name>GTP</name>
        <dbReference type="ChEBI" id="CHEBI:37565"/>
    </ligand>
</feature>
<evidence type="ECO:0000256" key="2">
    <source>
        <dbReference type="ARBA" id="ARBA00022741"/>
    </source>
</evidence>
<comment type="similarity">
    <text evidence="1 5">Belongs to the TRAFAC class OBG-HflX-like GTPase superfamily. OBG GTPase family.</text>
</comment>
<evidence type="ECO:0000256" key="3">
    <source>
        <dbReference type="ARBA" id="ARBA00022842"/>
    </source>
</evidence>
<keyword evidence="5" id="KW-0963">Cytoplasm</keyword>
<dbReference type="Gene3D" id="3.40.50.300">
    <property type="entry name" value="P-loop containing nucleotide triphosphate hydrolases"/>
    <property type="match status" value="1"/>
</dbReference>
<dbReference type="PROSITE" id="PS51710">
    <property type="entry name" value="G_OBG"/>
    <property type="match status" value="1"/>
</dbReference>
<evidence type="ECO:0000259" key="7">
    <source>
        <dbReference type="PROSITE" id="PS51883"/>
    </source>
</evidence>
<keyword evidence="2 5" id="KW-0547">Nucleotide-binding</keyword>
<comment type="cofactor">
    <cofactor evidence="5">
        <name>Mg(2+)</name>
        <dbReference type="ChEBI" id="CHEBI:18420"/>
    </cofactor>
</comment>
<reference evidence="9" key="1">
    <citation type="journal article" date="2019" name="Int. J. Syst. Evol. Microbiol.">
        <title>The Global Catalogue of Microorganisms (GCM) 10K type strain sequencing project: providing services to taxonomists for standard genome sequencing and annotation.</title>
        <authorList>
            <consortium name="The Broad Institute Genomics Platform"/>
            <consortium name="The Broad Institute Genome Sequencing Center for Infectious Disease"/>
            <person name="Wu L."/>
            <person name="Ma J."/>
        </authorList>
    </citation>
    <scope>NUCLEOTIDE SEQUENCE [LARGE SCALE GENOMIC DNA]</scope>
    <source>
        <strain evidence="9">JCM 16545</strain>
    </source>
</reference>
<dbReference type="InterPro" id="IPR045086">
    <property type="entry name" value="OBG_GTPase"/>
</dbReference>
<dbReference type="RefSeq" id="WP_377092751.1">
    <property type="nucleotide sequence ID" value="NZ_JBHSJM010000001.1"/>
</dbReference>
<evidence type="ECO:0000256" key="5">
    <source>
        <dbReference type="HAMAP-Rule" id="MF_01454"/>
    </source>
</evidence>
<keyword evidence="4 5" id="KW-0342">GTP-binding</keyword>
<keyword evidence="5" id="KW-0479">Metal-binding</keyword>
<evidence type="ECO:0000313" key="9">
    <source>
        <dbReference type="Proteomes" id="UP001597297"/>
    </source>
</evidence>
<dbReference type="PRINTS" id="PR00326">
    <property type="entry name" value="GTP1OBG"/>
</dbReference>
<dbReference type="NCBIfam" id="NF008955">
    <property type="entry name" value="PRK12297.1"/>
    <property type="match status" value="1"/>
</dbReference>
<keyword evidence="3 5" id="KW-0460">Magnesium</keyword>
<name>A0ABW5DZQ7_9BACT</name>
<keyword evidence="9" id="KW-1185">Reference proteome</keyword>
<dbReference type="PIRSF" id="PIRSF002401">
    <property type="entry name" value="GTP_bd_Obg/CgtA"/>
    <property type="match status" value="1"/>
</dbReference>
<evidence type="ECO:0000259" key="6">
    <source>
        <dbReference type="PROSITE" id="PS51710"/>
    </source>
</evidence>
<feature type="binding site" evidence="5">
    <location>
        <begin position="206"/>
        <end position="210"/>
    </location>
    <ligand>
        <name>GTP</name>
        <dbReference type="ChEBI" id="CHEBI:37565"/>
    </ligand>
</feature>
<comment type="subunit">
    <text evidence="5">Monomer.</text>
</comment>
<dbReference type="Gene3D" id="2.70.210.12">
    <property type="entry name" value="GTP1/OBG domain"/>
    <property type="match status" value="1"/>
</dbReference>
<dbReference type="HAMAP" id="MF_01454">
    <property type="entry name" value="GTPase_Obg"/>
    <property type="match status" value="1"/>
</dbReference>
<gene>
    <name evidence="8" type="primary">obgE</name>
    <name evidence="5" type="synonym">obg</name>
    <name evidence="8" type="ORF">ACFSQZ_03505</name>
</gene>
<dbReference type="PANTHER" id="PTHR11702:SF31">
    <property type="entry name" value="MITOCHONDRIAL RIBOSOME-ASSOCIATED GTPASE 2"/>
    <property type="match status" value="1"/>
</dbReference>
<dbReference type="InterPro" id="IPR005225">
    <property type="entry name" value="Small_GTP-bd"/>
</dbReference>
<dbReference type="InterPro" id="IPR031167">
    <property type="entry name" value="G_OBG"/>
</dbReference>
<accession>A0ABW5DZQ7</accession>
<evidence type="ECO:0000256" key="4">
    <source>
        <dbReference type="ARBA" id="ARBA00023134"/>
    </source>
</evidence>
<dbReference type="Pfam" id="PF01018">
    <property type="entry name" value="GTP1_OBG"/>
    <property type="match status" value="1"/>
</dbReference>
<protein>
    <recommendedName>
        <fullName evidence="5">GTPase Obg</fullName>
        <ecNumber evidence="5">3.6.5.-</ecNumber>
    </recommendedName>
    <alternativeName>
        <fullName evidence="5">GTP-binding protein Obg</fullName>
    </alternativeName>
</protein>
<dbReference type="NCBIfam" id="NF008956">
    <property type="entry name" value="PRK12299.1"/>
    <property type="match status" value="1"/>
</dbReference>
<keyword evidence="5" id="KW-0378">Hydrolase</keyword>
<dbReference type="SUPFAM" id="SSF82051">
    <property type="entry name" value="Obg GTP-binding protein N-terminal domain"/>
    <property type="match status" value="1"/>
</dbReference>
<dbReference type="InterPro" id="IPR006169">
    <property type="entry name" value="GTP1_OBG_dom"/>
</dbReference>
<evidence type="ECO:0000313" key="8">
    <source>
        <dbReference type="EMBL" id="MFD2275527.1"/>
    </source>
</evidence>
<dbReference type="EC" id="3.6.5.-" evidence="5"/>
<feature type="binding site" evidence="5">
    <location>
        <begin position="298"/>
        <end position="301"/>
    </location>
    <ligand>
        <name>GTP</name>
        <dbReference type="ChEBI" id="CHEBI:37565"/>
    </ligand>
</feature>
<dbReference type="NCBIfam" id="TIGR02729">
    <property type="entry name" value="Obg_CgtA"/>
    <property type="match status" value="1"/>
</dbReference>
<feature type="binding site" evidence="5">
    <location>
        <position position="188"/>
    </location>
    <ligand>
        <name>Mg(2+)</name>
        <dbReference type="ChEBI" id="CHEBI:18420"/>
    </ligand>
</feature>
<dbReference type="InterPro" id="IPR006073">
    <property type="entry name" value="GTP-bd"/>
</dbReference>
<dbReference type="SUPFAM" id="SSF52540">
    <property type="entry name" value="P-loop containing nucleoside triphosphate hydrolases"/>
    <property type="match status" value="1"/>
</dbReference>
<feature type="binding site" evidence="5">
    <location>
        <begin position="325"/>
        <end position="327"/>
    </location>
    <ligand>
        <name>GTP</name>
        <dbReference type="ChEBI" id="CHEBI:37565"/>
    </ligand>
</feature>
<feature type="domain" description="OBG-type G" evidence="6">
    <location>
        <begin position="175"/>
        <end position="344"/>
    </location>
</feature>
<dbReference type="InterPro" id="IPR027417">
    <property type="entry name" value="P-loop_NTPase"/>
</dbReference>
<dbReference type="Pfam" id="PF01926">
    <property type="entry name" value="MMR_HSR1"/>
    <property type="match status" value="1"/>
</dbReference>
<sequence>MFVDNIRVYCKAGDGGNGVVHFRREKYLPKGGPDGGDGGDGGDIIIECSPNTDNLREFFYDPKLVAKGGAHGAGARKHGKNGKKVIARVPPGTVIYKSPALSIKDAVEMEREEGIDLEPVADLTTPGETFVLCRGGTGGKGNWHYKSSTNRAPEEHTLGTEGDEGVYYFELRRIADAGMVGFPNAGKSTLVGKLSAAAPKVGNYPFTTLQPTVGVVEFPGFRRCTVADIPGLIEGAHENRGLGHEFLRHITRCHLLLFVVDMAGFDGRDPIEDLQTLRTEVKMYDEELAKFPWIVVANKMDLEGAEENLADFKMRFPKVKIIPVSAEKEEGLDELREHLNENVAYHLHGTNHQDGLDDELEESESN</sequence>
<dbReference type="PROSITE" id="PS51883">
    <property type="entry name" value="OBG"/>
    <property type="match status" value="1"/>
</dbReference>
<comment type="caution">
    <text evidence="8">The sequence shown here is derived from an EMBL/GenBank/DDBJ whole genome shotgun (WGS) entry which is preliminary data.</text>
</comment>
<feature type="binding site" evidence="5">
    <location>
        <position position="208"/>
    </location>
    <ligand>
        <name>Mg(2+)</name>
        <dbReference type="ChEBI" id="CHEBI:18420"/>
    </ligand>
</feature>
<proteinExistence type="inferred from homology"/>